<dbReference type="Proteomes" id="UP000029121">
    <property type="component" value="Unassembled WGS sequence"/>
</dbReference>
<evidence type="ECO:0000313" key="2">
    <source>
        <dbReference type="EMBL" id="EOA15080.1"/>
    </source>
</evidence>
<dbReference type="EMBL" id="KB870812">
    <property type="protein sequence ID" value="EOA15080.1"/>
    <property type="molecule type" value="Genomic_DNA"/>
</dbReference>
<dbReference type="Gene3D" id="1.20.1280.50">
    <property type="match status" value="1"/>
</dbReference>
<dbReference type="STRING" id="81985.R0GRX2"/>
<dbReference type="PROSITE" id="PS50181">
    <property type="entry name" value="FBOX"/>
    <property type="match status" value="1"/>
</dbReference>
<reference evidence="3" key="1">
    <citation type="journal article" date="2013" name="Nat. Genet.">
        <title>The Capsella rubella genome and the genomic consequences of rapid mating system evolution.</title>
        <authorList>
            <person name="Slotte T."/>
            <person name="Hazzouri K.M."/>
            <person name="Agren J.A."/>
            <person name="Koenig D."/>
            <person name="Maumus F."/>
            <person name="Guo Y.L."/>
            <person name="Steige K."/>
            <person name="Platts A.E."/>
            <person name="Escobar J.S."/>
            <person name="Newman L.K."/>
            <person name="Wang W."/>
            <person name="Mandakova T."/>
            <person name="Vello E."/>
            <person name="Smith L.M."/>
            <person name="Henz S.R."/>
            <person name="Steffen J."/>
            <person name="Takuno S."/>
            <person name="Brandvain Y."/>
            <person name="Coop G."/>
            <person name="Andolfatto P."/>
            <person name="Hu T.T."/>
            <person name="Blanchette M."/>
            <person name="Clark R.M."/>
            <person name="Quesneville H."/>
            <person name="Nordborg M."/>
            <person name="Gaut B.S."/>
            <person name="Lysak M.A."/>
            <person name="Jenkins J."/>
            <person name="Grimwood J."/>
            <person name="Chapman J."/>
            <person name="Prochnik S."/>
            <person name="Shu S."/>
            <person name="Rokhsar D."/>
            <person name="Schmutz J."/>
            <person name="Weigel D."/>
            <person name="Wright S.I."/>
        </authorList>
    </citation>
    <scope>NUCLEOTIDE SEQUENCE [LARGE SCALE GENOMIC DNA]</scope>
    <source>
        <strain evidence="3">cv. Monte Gargano</strain>
    </source>
</reference>
<dbReference type="InterPro" id="IPR001810">
    <property type="entry name" value="F-box_dom"/>
</dbReference>
<keyword evidence="3" id="KW-1185">Reference proteome</keyword>
<dbReference type="SUPFAM" id="SSF81383">
    <property type="entry name" value="F-box domain"/>
    <property type="match status" value="1"/>
</dbReference>
<gene>
    <name evidence="2" type="ORF">CARUB_v10028447mg</name>
</gene>
<evidence type="ECO:0000259" key="1">
    <source>
        <dbReference type="PROSITE" id="PS50181"/>
    </source>
</evidence>
<feature type="non-terminal residue" evidence="2">
    <location>
        <position position="358"/>
    </location>
</feature>
<dbReference type="CDD" id="cd22157">
    <property type="entry name" value="F-box_AtFBW1-like"/>
    <property type="match status" value="1"/>
</dbReference>
<sequence>MSSIPEDLLAIILSKLSIKIFTTFKLVCKQWESILESPYFRDVFRSTHQNSHTPPSWSLMSWDYGKELVAYNGLNTWGLERSLGSYISSFLTKKFGSKRNDYRVWSYAEVGLILTSGVLNQTFKYFSWPMGIATRIDDKGVFLDYKVVLYYNKDNLLIYSSQTGLWSYYNIVYSYISSLFVKLTFVLHESLHLVARDSEGKGVIVSFNLYATSTDTIQGRTTRFPDSGKNTRFDRSCSTCQGSLVYMNVVPVTKVDGTLEDKLCVWRLKSWEWQLVSEIAWDFIDTYRSHYFYLGINPFDANIVYFESNMQQSLLSVNLHKGEFVLQSKLEHSDQPTQFENLLRSVVFPQWLHRIPNT</sequence>
<dbReference type="Pfam" id="PF24750">
    <property type="entry name" value="b-prop_At3g26010-like"/>
    <property type="match status" value="1"/>
</dbReference>
<name>R0GRX2_9BRAS</name>
<evidence type="ECO:0000313" key="3">
    <source>
        <dbReference type="Proteomes" id="UP000029121"/>
    </source>
</evidence>
<dbReference type="Pfam" id="PF00646">
    <property type="entry name" value="F-box"/>
    <property type="match status" value="1"/>
</dbReference>
<dbReference type="PANTHER" id="PTHR31672">
    <property type="entry name" value="BNACNNG10540D PROTEIN"/>
    <property type="match status" value="1"/>
</dbReference>
<dbReference type="AlphaFoldDB" id="R0GRX2"/>
<proteinExistence type="predicted"/>
<dbReference type="InterPro" id="IPR056592">
    <property type="entry name" value="Beta-prop_At3g26010-like"/>
</dbReference>
<organism evidence="2 3">
    <name type="scientific">Capsella rubella</name>
    <dbReference type="NCBI Taxonomy" id="81985"/>
    <lineage>
        <taxon>Eukaryota</taxon>
        <taxon>Viridiplantae</taxon>
        <taxon>Streptophyta</taxon>
        <taxon>Embryophyta</taxon>
        <taxon>Tracheophyta</taxon>
        <taxon>Spermatophyta</taxon>
        <taxon>Magnoliopsida</taxon>
        <taxon>eudicotyledons</taxon>
        <taxon>Gunneridae</taxon>
        <taxon>Pentapetalae</taxon>
        <taxon>rosids</taxon>
        <taxon>malvids</taxon>
        <taxon>Brassicales</taxon>
        <taxon>Brassicaceae</taxon>
        <taxon>Camelineae</taxon>
        <taxon>Capsella</taxon>
    </lineage>
</organism>
<dbReference type="InterPro" id="IPR050796">
    <property type="entry name" value="SCF_F-box_component"/>
</dbReference>
<accession>R0GRX2</accession>
<dbReference type="PANTHER" id="PTHR31672:SF2">
    <property type="entry name" value="F-BOX DOMAIN-CONTAINING PROTEIN"/>
    <property type="match status" value="1"/>
</dbReference>
<feature type="domain" description="F-box" evidence="1">
    <location>
        <begin position="1"/>
        <end position="47"/>
    </location>
</feature>
<protein>
    <recommendedName>
        <fullName evidence="1">F-box domain-containing protein</fullName>
    </recommendedName>
</protein>
<dbReference type="InterPro" id="IPR036047">
    <property type="entry name" value="F-box-like_dom_sf"/>
</dbReference>